<organism evidence="1 2">
    <name type="scientific">Colletotrichum chrysophilum</name>
    <dbReference type="NCBI Taxonomy" id="1836956"/>
    <lineage>
        <taxon>Eukaryota</taxon>
        <taxon>Fungi</taxon>
        <taxon>Dikarya</taxon>
        <taxon>Ascomycota</taxon>
        <taxon>Pezizomycotina</taxon>
        <taxon>Sordariomycetes</taxon>
        <taxon>Hypocreomycetidae</taxon>
        <taxon>Glomerellales</taxon>
        <taxon>Glomerellaceae</taxon>
        <taxon>Colletotrichum</taxon>
        <taxon>Colletotrichum gloeosporioides species complex</taxon>
    </lineage>
</organism>
<evidence type="ECO:0000313" key="1">
    <source>
        <dbReference type="EMBL" id="KAK1841571.1"/>
    </source>
</evidence>
<reference evidence="1" key="1">
    <citation type="submission" date="2023-01" db="EMBL/GenBank/DDBJ databases">
        <title>Colletotrichum chrysophilum M932 genome sequence.</title>
        <authorList>
            <person name="Baroncelli R."/>
        </authorList>
    </citation>
    <scope>NUCLEOTIDE SEQUENCE</scope>
    <source>
        <strain evidence="1">M932</strain>
    </source>
</reference>
<keyword evidence="2" id="KW-1185">Reference proteome</keyword>
<accession>A0AAD9A4X6</accession>
<dbReference type="EMBL" id="JAQOWY010000472">
    <property type="protein sequence ID" value="KAK1841571.1"/>
    <property type="molecule type" value="Genomic_DNA"/>
</dbReference>
<name>A0AAD9A4X6_9PEZI</name>
<protein>
    <submittedName>
        <fullName evidence="1">Uncharacterized protein</fullName>
    </submittedName>
</protein>
<evidence type="ECO:0000313" key="2">
    <source>
        <dbReference type="Proteomes" id="UP001243330"/>
    </source>
</evidence>
<dbReference type="Proteomes" id="UP001243330">
    <property type="component" value="Unassembled WGS sequence"/>
</dbReference>
<comment type="caution">
    <text evidence="1">The sequence shown here is derived from an EMBL/GenBank/DDBJ whole genome shotgun (WGS) entry which is preliminary data.</text>
</comment>
<gene>
    <name evidence="1" type="ORF">CCHR01_15805</name>
</gene>
<sequence>MALSRTRPRHDFTAELVHVVVTEKGGGLKPNEWASVLARGLLVAGVEWAPDAVRGCLTSTNIVSLRGREGMYAMATGPPGSLRRAAQEAEIKHEKALNDQALR</sequence>
<dbReference type="AlphaFoldDB" id="A0AAD9A4X6"/>
<proteinExistence type="predicted"/>